<protein>
    <submittedName>
        <fullName evidence="2">Uncharacterized protein</fullName>
    </submittedName>
</protein>
<dbReference type="AlphaFoldDB" id="A0A0W8E9D6"/>
<feature type="transmembrane region" description="Helical" evidence="1">
    <location>
        <begin position="94"/>
        <end position="120"/>
    </location>
</feature>
<gene>
    <name evidence="2" type="ORF">ASZ90_017307</name>
</gene>
<organism evidence="2">
    <name type="scientific">hydrocarbon metagenome</name>
    <dbReference type="NCBI Taxonomy" id="938273"/>
    <lineage>
        <taxon>unclassified sequences</taxon>
        <taxon>metagenomes</taxon>
        <taxon>ecological metagenomes</taxon>
    </lineage>
</organism>
<evidence type="ECO:0000313" key="2">
    <source>
        <dbReference type="EMBL" id="KUG05234.1"/>
    </source>
</evidence>
<name>A0A0W8E9D6_9ZZZZ</name>
<keyword evidence="1" id="KW-0812">Transmembrane</keyword>
<evidence type="ECO:0000256" key="1">
    <source>
        <dbReference type="SAM" id="Phobius"/>
    </source>
</evidence>
<reference evidence="2" key="1">
    <citation type="journal article" date="2015" name="Proc. Natl. Acad. Sci. U.S.A.">
        <title>Networks of energetic and metabolic interactions define dynamics in microbial communities.</title>
        <authorList>
            <person name="Embree M."/>
            <person name="Liu J.K."/>
            <person name="Al-Bassam M.M."/>
            <person name="Zengler K."/>
        </authorList>
    </citation>
    <scope>NUCLEOTIDE SEQUENCE</scope>
</reference>
<comment type="caution">
    <text evidence="2">The sequence shown here is derived from an EMBL/GenBank/DDBJ whole genome shotgun (WGS) entry which is preliminary data.</text>
</comment>
<accession>A0A0W8E9D6</accession>
<proteinExistence type="predicted"/>
<keyword evidence="1" id="KW-1133">Transmembrane helix</keyword>
<keyword evidence="1" id="KW-0472">Membrane</keyword>
<dbReference type="EMBL" id="LNQE01001822">
    <property type="protein sequence ID" value="KUG05234.1"/>
    <property type="molecule type" value="Genomic_DNA"/>
</dbReference>
<sequence>MLAQKIFRMSEYCEVEDIAQALQIPENIITGILNKTLDPSILEKPKAEVKIITEEGYEVSVMDAEKLKINRRKEYVTQKIEDELHSSKNPFSRIGLMLSIGVYGLITVILLCFIADAMGYENLYAGYLVSTVKGLL</sequence>